<accession>A0A848L8M1</accession>
<dbReference type="Pfam" id="PF00805">
    <property type="entry name" value="Pentapeptide"/>
    <property type="match status" value="1"/>
</dbReference>
<dbReference type="AlphaFoldDB" id="A0A848L8M1"/>
<evidence type="ECO:0000313" key="1">
    <source>
        <dbReference type="EMBL" id="NMO14916.1"/>
    </source>
</evidence>
<name>A0A848L8M1_9BACT</name>
<proteinExistence type="predicted"/>
<evidence type="ECO:0000313" key="2">
    <source>
        <dbReference type="Proteomes" id="UP000518300"/>
    </source>
</evidence>
<sequence>MPDDTGRRGPGFSVFWRGSSPNFARAKLQGRYITHHFEDCDFTKSNLSDSHLGGTFVRCTFSGANLKGANLHHCTFERCVFEDARLAHVSFNGSTLSDSP</sequence>
<gene>
    <name evidence="1" type="ORF">HG543_08620</name>
</gene>
<organism evidence="1 2">
    <name type="scientific">Pyxidicoccus fallax</name>
    <dbReference type="NCBI Taxonomy" id="394095"/>
    <lineage>
        <taxon>Bacteria</taxon>
        <taxon>Pseudomonadati</taxon>
        <taxon>Myxococcota</taxon>
        <taxon>Myxococcia</taxon>
        <taxon>Myxococcales</taxon>
        <taxon>Cystobacterineae</taxon>
        <taxon>Myxococcaceae</taxon>
        <taxon>Pyxidicoccus</taxon>
    </lineage>
</organism>
<dbReference type="RefSeq" id="WP_169344210.1">
    <property type="nucleotide sequence ID" value="NZ_JABBJJ010000028.1"/>
</dbReference>
<dbReference type="InterPro" id="IPR001646">
    <property type="entry name" value="5peptide_repeat"/>
</dbReference>
<dbReference type="Proteomes" id="UP000518300">
    <property type="component" value="Unassembled WGS sequence"/>
</dbReference>
<protein>
    <submittedName>
        <fullName evidence="1">Pentapeptide repeat-containing protein</fullName>
    </submittedName>
</protein>
<dbReference type="SUPFAM" id="SSF141571">
    <property type="entry name" value="Pentapeptide repeat-like"/>
    <property type="match status" value="1"/>
</dbReference>
<dbReference type="EMBL" id="JABBJJ010000028">
    <property type="protein sequence ID" value="NMO14916.1"/>
    <property type="molecule type" value="Genomic_DNA"/>
</dbReference>
<reference evidence="1 2" key="1">
    <citation type="submission" date="2020-04" db="EMBL/GenBank/DDBJ databases">
        <title>Draft genome of Pyxidicoccus fallax type strain.</title>
        <authorList>
            <person name="Whitworth D.E."/>
        </authorList>
    </citation>
    <scope>NUCLEOTIDE SEQUENCE [LARGE SCALE GENOMIC DNA]</scope>
    <source>
        <strain evidence="1 2">DSM 14698</strain>
    </source>
</reference>
<keyword evidence="2" id="KW-1185">Reference proteome</keyword>
<comment type="caution">
    <text evidence="1">The sequence shown here is derived from an EMBL/GenBank/DDBJ whole genome shotgun (WGS) entry which is preliminary data.</text>
</comment>
<dbReference type="Gene3D" id="2.160.20.80">
    <property type="entry name" value="E3 ubiquitin-protein ligase SopA"/>
    <property type="match status" value="1"/>
</dbReference>